<dbReference type="InterPro" id="IPR006683">
    <property type="entry name" value="Thioestr_dom"/>
</dbReference>
<dbReference type="InterPro" id="IPR003736">
    <property type="entry name" value="PAAI_dom"/>
</dbReference>
<name>A0AAU7AR77_9ACTN</name>
<dbReference type="CDD" id="cd03443">
    <property type="entry name" value="PaaI_thioesterase"/>
    <property type="match status" value="1"/>
</dbReference>
<dbReference type="PANTHER" id="PTHR21660">
    <property type="entry name" value="THIOESTERASE SUPERFAMILY MEMBER-RELATED"/>
    <property type="match status" value="1"/>
</dbReference>
<dbReference type="Pfam" id="PF03061">
    <property type="entry name" value="4HBT"/>
    <property type="match status" value="1"/>
</dbReference>
<dbReference type="InterPro" id="IPR029069">
    <property type="entry name" value="HotDog_dom_sf"/>
</dbReference>
<dbReference type="NCBIfam" id="TIGR00369">
    <property type="entry name" value="unchar_dom_1"/>
    <property type="match status" value="1"/>
</dbReference>
<dbReference type="RefSeq" id="WP_354700657.1">
    <property type="nucleotide sequence ID" value="NZ_CP114014.1"/>
</dbReference>
<evidence type="ECO:0000259" key="3">
    <source>
        <dbReference type="Pfam" id="PF03061"/>
    </source>
</evidence>
<feature type="domain" description="Thioesterase" evidence="3">
    <location>
        <begin position="55"/>
        <end position="132"/>
    </location>
</feature>
<gene>
    <name evidence="4" type="ORF">DSM112329_00942</name>
</gene>
<dbReference type="KEGG" id="parq:DSM112329_00942"/>
<evidence type="ECO:0000256" key="1">
    <source>
        <dbReference type="ARBA" id="ARBA00008324"/>
    </source>
</evidence>
<comment type="similarity">
    <text evidence="1">Belongs to the thioesterase PaaI family.</text>
</comment>
<evidence type="ECO:0000256" key="2">
    <source>
        <dbReference type="ARBA" id="ARBA00022801"/>
    </source>
</evidence>
<accession>A0AAU7AR77</accession>
<protein>
    <recommendedName>
        <fullName evidence="3">Thioesterase domain-containing protein</fullName>
    </recommendedName>
</protein>
<evidence type="ECO:0000313" key="4">
    <source>
        <dbReference type="EMBL" id="XAY04113.1"/>
    </source>
</evidence>
<organism evidence="4">
    <name type="scientific">Paraconexibacter sp. AEG42_29</name>
    <dbReference type="NCBI Taxonomy" id="2997339"/>
    <lineage>
        <taxon>Bacteria</taxon>
        <taxon>Bacillati</taxon>
        <taxon>Actinomycetota</taxon>
        <taxon>Thermoleophilia</taxon>
        <taxon>Solirubrobacterales</taxon>
        <taxon>Paraconexibacteraceae</taxon>
        <taxon>Paraconexibacter</taxon>
    </lineage>
</organism>
<reference evidence="4" key="1">
    <citation type="submission" date="2022-12" db="EMBL/GenBank/DDBJ databases">
        <title>Paraconexibacter alkalitolerans sp. nov. and Baekduia alba sp. nov., isolated from soil and emended description of the genera Paraconexibacter (Chun et al., 2020) and Baekduia (An et al., 2020).</title>
        <authorList>
            <person name="Vieira S."/>
            <person name="Huber K.J."/>
            <person name="Geppert A."/>
            <person name="Wolf J."/>
            <person name="Neumann-Schaal M."/>
            <person name="Muesken M."/>
            <person name="Overmann J."/>
        </authorList>
    </citation>
    <scope>NUCLEOTIDE SEQUENCE</scope>
    <source>
        <strain evidence="4">AEG42_29</strain>
    </source>
</reference>
<dbReference type="PANTHER" id="PTHR21660:SF1">
    <property type="entry name" value="ACYL-COENZYME A THIOESTERASE 13"/>
    <property type="match status" value="1"/>
</dbReference>
<dbReference type="InterPro" id="IPR039298">
    <property type="entry name" value="ACOT13"/>
</dbReference>
<dbReference type="SUPFAM" id="SSF54637">
    <property type="entry name" value="Thioesterase/thiol ester dehydrase-isomerase"/>
    <property type="match status" value="1"/>
</dbReference>
<sequence length="141" mass="14969">MPSPTTPPSRIDVMREFVPGSPLVRHLGIELVALEPDRAELRLPYASHLPTLADVVHGGAIASLIDTAGMASTWAVDEPAESLRGSTITLNVEYLAAAHGRDLTAVSVAVKRGRSICFNEVHVTEPDGRLVARGSVVQQLG</sequence>
<keyword evidence="2" id="KW-0378">Hydrolase</keyword>
<dbReference type="EMBL" id="CP114014">
    <property type="protein sequence ID" value="XAY04113.1"/>
    <property type="molecule type" value="Genomic_DNA"/>
</dbReference>
<dbReference type="AlphaFoldDB" id="A0AAU7AR77"/>
<proteinExistence type="inferred from homology"/>
<dbReference type="GO" id="GO:0047617">
    <property type="term" value="F:fatty acyl-CoA hydrolase activity"/>
    <property type="evidence" value="ECO:0007669"/>
    <property type="project" value="InterPro"/>
</dbReference>
<dbReference type="Gene3D" id="3.10.129.10">
    <property type="entry name" value="Hotdog Thioesterase"/>
    <property type="match status" value="1"/>
</dbReference>